<protein>
    <recommendedName>
        <fullName evidence="4">MORN repeat-containing protein</fullName>
    </recommendedName>
</protein>
<evidence type="ECO:0000313" key="2">
    <source>
        <dbReference type="EMBL" id="EGO62779.1"/>
    </source>
</evidence>
<evidence type="ECO:0000256" key="1">
    <source>
        <dbReference type="ARBA" id="ARBA00022737"/>
    </source>
</evidence>
<dbReference type="Gene3D" id="2.20.110.10">
    <property type="entry name" value="Histone H3 K4-specific methyltransferase SET7/9 N-terminal domain"/>
    <property type="match status" value="1"/>
</dbReference>
<dbReference type="Pfam" id="PF02493">
    <property type="entry name" value="MORN"/>
    <property type="match status" value="4"/>
</dbReference>
<evidence type="ECO:0008006" key="4">
    <source>
        <dbReference type="Google" id="ProtNLM"/>
    </source>
</evidence>
<keyword evidence="3" id="KW-1185">Reference proteome</keyword>
<gene>
    <name evidence="2" type="ORF">ALO_16402</name>
</gene>
<dbReference type="PANTHER" id="PTHR23084:SF179">
    <property type="entry name" value="OS10G0565000 PROTEIN"/>
    <property type="match status" value="1"/>
</dbReference>
<dbReference type="SUPFAM" id="SSF82185">
    <property type="entry name" value="Histone H3 K4-specific methyltransferase SET7/9 N-terminal domain"/>
    <property type="match status" value="1"/>
</dbReference>
<dbReference type="STRING" id="1009370.ALO_16402"/>
<sequence>MREGKLHGYGMQQFYTPSGMKLGKYEGHMNYGFRQGFGILGWGGYEYAGEWKESLYHGQGIERTAANAYKGEFRNGEKNGYGILLGDGTVHTGTFIDGKLINASELKEGYFIIGLCSKSYDEAAAEADKSRALGFTPAVSYSSQWSNLTPGYYMVVYGVLPTMEDIQFLDNFKVHGNISYYIKYSGKQLGKTIGQEVNQVIKHG</sequence>
<dbReference type="AlphaFoldDB" id="F7NMF0"/>
<dbReference type="EMBL" id="AFGF01000168">
    <property type="protein sequence ID" value="EGO62779.1"/>
    <property type="molecule type" value="Genomic_DNA"/>
</dbReference>
<dbReference type="InterPro" id="IPR003409">
    <property type="entry name" value="MORN"/>
</dbReference>
<dbReference type="PANTHER" id="PTHR23084">
    <property type="entry name" value="PHOSPHATIDYLINOSITOL-4-PHOSPHATE 5-KINASE RELATED"/>
    <property type="match status" value="1"/>
</dbReference>
<reference evidence="2 3" key="1">
    <citation type="journal article" date="2011" name="EMBO J.">
        <title>Structural diversity of bacterial flagellar motors.</title>
        <authorList>
            <person name="Chen S."/>
            <person name="Beeby M."/>
            <person name="Murphy G.E."/>
            <person name="Leadbetter J.R."/>
            <person name="Hendrixson D.R."/>
            <person name="Briegel A."/>
            <person name="Li Z."/>
            <person name="Shi J."/>
            <person name="Tocheva E.I."/>
            <person name="Muller A."/>
            <person name="Dobro M.J."/>
            <person name="Jensen G.J."/>
        </authorList>
    </citation>
    <scope>NUCLEOTIDE SEQUENCE [LARGE SCALE GENOMIC DNA]</scope>
    <source>
        <strain evidence="2 3">DSM 6540</strain>
    </source>
</reference>
<proteinExistence type="predicted"/>
<comment type="caution">
    <text evidence="2">The sequence shown here is derived from an EMBL/GenBank/DDBJ whole genome shotgun (WGS) entry which is preliminary data.</text>
</comment>
<organism evidence="2 3">
    <name type="scientific">Acetonema longum DSM 6540</name>
    <dbReference type="NCBI Taxonomy" id="1009370"/>
    <lineage>
        <taxon>Bacteria</taxon>
        <taxon>Bacillati</taxon>
        <taxon>Bacillota</taxon>
        <taxon>Negativicutes</taxon>
        <taxon>Acetonemataceae</taxon>
        <taxon>Acetonema</taxon>
    </lineage>
</organism>
<dbReference type="Proteomes" id="UP000003240">
    <property type="component" value="Unassembled WGS sequence"/>
</dbReference>
<evidence type="ECO:0000313" key="3">
    <source>
        <dbReference type="Proteomes" id="UP000003240"/>
    </source>
</evidence>
<name>F7NMF0_9FIRM</name>
<keyword evidence="1" id="KW-0677">Repeat</keyword>
<accession>F7NMF0</accession>